<accession>A0ABU9DTJ5</accession>
<dbReference type="InterPro" id="IPR001223">
    <property type="entry name" value="Glyco_hydro18_cat"/>
</dbReference>
<dbReference type="PANTHER" id="PTHR46066">
    <property type="entry name" value="CHITINASE DOMAIN-CONTAINING PROTEIN 1 FAMILY MEMBER"/>
    <property type="match status" value="1"/>
</dbReference>
<dbReference type="GO" id="GO:0016787">
    <property type="term" value="F:hydrolase activity"/>
    <property type="evidence" value="ECO:0007669"/>
    <property type="project" value="UniProtKB-KW"/>
</dbReference>
<dbReference type="SUPFAM" id="SSF51445">
    <property type="entry name" value="(Trans)glycosidases"/>
    <property type="match status" value="1"/>
</dbReference>
<keyword evidence="4" id="KW-1185">Reference proteome</keyword>
<dbReference type="InterPro" id="IPR017853">
    <property type="entry name" value="GH"/>
</dbReference>
<keyword evidence="1" id="KW-0812">Transmembrane</keyword>
<evidence type="ECO:0000259" key="2">
    <source>
        <dbReference type="Pfam" id="PF00704"/>
    </source>
</evidence>
<dbReference type="Gene3D" id="3.10.50.10">
    <property type="match status" value="1"/>
</dbReference>
<dbReference type="Gene3D" id="3.20.20.80">
    <property type="entry name" value="Glycosidases"/>
    <property type="match status" value="1"/>
</dbReference>
<gene>
    <name evidence="3" type="ORF">WMW72_26695</name>
</gene>
<dbReference type="Proteomes" id="UP001469365">
    <property type="component" value="Unassembled WGS sequence"/>
</dbReference>
<proteinExistence type="predicted"/>
<evidence type="ECO:0000256" key="1">
    <source>
        <dbReference type="SAM" id="Phobius"/>
    </source>
</evidence>
<dbReference type="PROSITE" id="PS51257">
    <property type="entry name" value="PROKAR_LIPOPROTEIN"/>
    <property type="match status" value="1"/>
</dbReference>
<dbReference type="EMBL" id="JBBPCC010000021">
    <property type="protein sequence ID" value="MEK8131502.1"/>
    <property type="molecule type" value="Genomic_DNA"/>
</dbReference>
<dbReference type="RefSeq" id="WP_341418630.1">
    <property type="nucleotide sequence ID" value="NZ_JBBPCC010000021.1"/>
</dbReference>
<keyword evidence="3" id="KW-0378">Hydrolase</keyword>
<comment type="caution">
    <text evidence="3">The sequence shown here is derived from an EMBL/GenBank/DDBJ whole genome shotgun (WGS) entry which is preliminary data.</text>
</comment>
<keyword evidence="1" id="KW-1133">Transmembrane helix</keyword>
<feature type="transmembrane region" description="Helical" evidence="1">
    <location>
        <begin position="12"/>
        <end position="30"/>
    </location>
</feature>
<sequence>MIGVQVRNRRVSRTAGALLILVTGCGILWYCIKVNGEDQGMHSPVEMSAWITDWQWREALDDLRPVAAELASVQMFAAYFDANDRLYVTSEFEAALPQLVKAYRGHGGTGEIYLTVVNDRYLPDGTVVQREAALVRRLLATEESRRRHMQELIDAVLRYGFDGVELNYSKSDEETWRQLVLFMDELCGRLKQMDKEFRVVLEPGAPLEGISLPEGPVYVMMAYNLHGTHNGPGPKANPALIKRLAAKLDRIPGHRYLAFALGGFDWSEGRVTALTEKEAVALTARSSVRPERDEESGSLYFIYKDDKQARHEVWYADELTLKLWRQAAREAGYGSVALWRLGGLDAGMLQEIRNADERVSALYGRIR</sequence>
<reference evidence="3 4" key="1">
    <citation type="submission" date="2024-04" db="EMBL/GenBank/DDBJ databases">
        <title>draft genome sequnece of Paenibacillus filicis.</title>
        <authorList>
            <person name="Kim D.-U."/>
        </authorList>
    </citation>
    <scope>NUCLEOTIDE SEQUENCE [LARGE SCALE GENOMIC DNA]</scope>
    <source>
        <strain evidence="3 4">KACC14197</strain>
    </source>
</reference>
<keyword evidence="1" id="KW-0472">Membrane</keyword>
<name>A0ABU9DTJ5_9BACL</name>
<feature type="domain" description="GH18" evidence="2">
    <location>
        <begin position="137"/>
        <end position="342"/>
    </location>
</feature>
<dbReference type="PANTHER" id="PTHR46066:SF2">
    <property type="entry name" value="CHITINASE DOMAIN-CONTAINING PROTEIN 1"/>
    <property type="match status" value="1"/>
</dbReference>
<protein>
    <submittedName>
        <fullName evidence="3">Glycosyl hydrolase</fullName>
    </submittedName>
</protein>
<organism evidence="3 4">
    <name type="scientific">Paenibacillus filicis</name>
    <dbReference type="NCBI Taxonomy" id="669464"/>
    <lineage>
        <taxon>Bacteria</taxon>
        <taxon>Bacillati</taxon>
        <taxon>Bacillota</taxon>
        <taxon>Bacilli</taxon>
        <taxon>Bacillales</taxon>
        <taxon>Paenibacillaceae</taxon>
        <taxon>Paenibacillus</taxon>
    </lineage>
</organism>
<dbReference type="InterPro" id="IPR029070">
    <property type="entry name" value="Chitinase_insertion_sf"/>
</dbReference>
<dbReference type="Pfam" id="PF00704">
    <property type="entry name" value="Glyco_hydro_18"/>
    <property type="match status" value="1"/>
</dbReference>
<evidence type="ECO:0000313" key="4">
    <source>
        <dbReference type="Proteomes" id="UP001469365"/>
    </source>
</evidence>
<evidence type="ECO:0000313" key="3">
    <source>
        <dbReference type="EMBL" id="MEK8131502.1"/>
    </source>
</evidence>